<sequence>MPCQSPFDGVFDQFIIDGSCLDGLVICNIEIPLTIEVIPTITEEQLGEQRHCGRALFCRKGDAGSSFLEVLGNCNQFISIFRYCNSFLLEDFTVIGNDHRLGICWQSVCLTVENTTIEQTLGIDGSVNPGLFDIPIDRKQVSCIGILLHPLAVNPNHVIIS</sequence>
<dbReference type="AlphaFoldDB" id="A0A645IP26"/>
<comment type="caution">
    <text evidence="1">The sequence shown here is derived from an EMBL/GenBank/DDBJ whole genome shotgun (WGS) entry which is preliminary data.</text>
</comment>
<protein>
    <submittedName>
        <fullName evidence="1">Uncharacterized protein</fullName>
    </submittedName>
</protein>
<reference evidence="1" key="1">
    <citation type="submission" date="2019-08" db="EMBL/GenBank/DDBJ databases">
        <authorList>
            <person name="Kucharzyk K."/>
            <person name="Murdoch R.W."/>
            <person name="Higgins S."/>
            <person name="Loffler F."/>
        </authorList>
    </citation>
    <scope>NUCLEOTIDE SEQUENCE</scope>
</reference>
<name>A0A645IP26_9ZZZZ</name>
<dbReference type="EMBL" id="VSSQ01118888">
    <property type="protein sequence ID" value="MPN52612.1"/>
    <property type="molecule type" value="Genomic_DNA"/>
</dbReference>
<gene>
    <name evidence="1" type="ORF">SDC9_200274</name>
</gene>
<proteinExistence type="predicted"/>
<organism evidence="1">
    <name type="scientific">bioreactor metagenome</name>
    <dbReference type="NCBI Taxonomy" id="1076179"/>
    <lineage>
        <taxon>unclassified sequences</taxon>
        <taxon>metagenomes</taxon>
        <taxon>ecological metagenomes</taxon>
    </lineage>
</organism>
<evidence type="ECO:0000313" key="1">
    <source>
        <dbReference type="EMBL" id="MPN52612.1"/>
    </source>
</evidence>
<accession>A0A645IP26</accession>